<keyword evidence="9" id="KW-0472">Membrane</keyword>
<dbReference type="GO" id="GO:0046983">
    <property type="term" value="F:protein dimerization activity"/>
    <property type="evidence" value="ECO:0007669"/>
    <property type="project" value="InterPro"/>
</dbReference>
<gene>
    <name evidence="11" type="ORF">CSING_09010</name>
</gene>
<comment type="catalytic activity">
    <reaction evidence="1">
        <text>ATP + protein L-histidine = ADP + protein N-phospho-L-histidine.</text>
        <dbReference type="EC" id="2.7.13.3"/>
    </reaction>
</comment>
<dbReference type="PANTHER" id="PTHR24421">
    <property type="entry name" value="NITRATE/NITRITE SENSOR PROTEIN NARX-RELATED"/>
    <property type="match status" value="1"/>
</dbReference>
<evidence type="ECO:0000256" key="1">
    <source>
        <dbReference type="ARBA" id="ARBA00000085"/>
    </source>
</evidence>
<keyword evidence="4" id="KW-0808">Transferase</keyword>
<protein>
    <recommendedName>
        <fullName evidence="2">histidine kinase</fullName>
        <ecNumber evidence="2">2.7.13.3</ecNumber>
    </recommendedName>
</protein>
<feature type="transmembrane region" description="Helical" evidence="9">
    <location>
        <begin position="109"/>
        <end position="126"/>
    </location>
</feature>
<dbReference type="Gene3D" id="3.30.565.10">
    <property type="entry name" value="Histidine kinase-like ATPase, C-terminal domain"/>
    <property type="match status" value="1"/>
</dbReference>
<evidence type="ECO:0000256" key="6">
    <source>
        <dbReference type="ARBA" id="ARBA00022777"/>
    </source>
</evidence>
<dbReference type="InterPro" id="IPR036890">
    <property type="entry name" value="HATPase_C_sf"/>
</dbReference>
<proteinExistence type="predicted"/>
<evidence type="ECO:0000259" key="10">
    <source>
        <dbReference type="Pfam" id="PF07730"/>
    </source>
</evidence>
<keyword evidence="9" id="KW-0812">Transmembrane</keyword>
<evidence type="ECO:0000313" key="12">
    <source>
        <dbReference type="Proteomes" id="UP000031890"/>
    </source>
</evidence>
<evidence type="ECO:0000256" key="7">
    <source>
        <dbReference type="ARBA" id="ARBA00022840"/>
    </source>
</evidence>
<evidence type="ECO:0000256" key="9">
    <source>
        <dbReference type="SAM" id="Phobius"/>
    </source>
</evidence>
<keyword evidence="5" id="KW-0547">Nucleotide-binding</keyword>
<dbReference type="InterPro" id="IPR050482">
    <property type="entry name" value="Sensor_HK_TwoCompSys"/>
</dbReference>
<evidence type="ECO:0000256" key="3">
    <source>
        <dbReference type="ARBA" id="ARBA00022553"/>
    </source>
</evidence>
<reference evidence="11 12" key="1">
    <citation type="journal article" date="2015" name="Genome Announc.">
        <title>Complete Genome Sequence and Annotation of Corynebacterium singulare DSM 44357, Isolated from a Human Semen Specimen.</title>
        <authorList>
            <person name="Merten M."/>
            <person name="Brinkrolf K."/>
            <person name="Albersmeier A."/>
            <person name="Kutter Y."/>
            <person name="Ruckert C."/>
            <person name="Tauch A."/>
        </authorList>
    </citation>
    <scope>NUCLEOTIDE SEQUENCE [LARGE SCALE GENOMIC DNA]</scope>
    <source>
        <strain evidence="11">IBS B52218</strain>
    </source>
</reference>
<keyword evidence="8" id="KW-0902">Two-component regulatory system</keyword>
<evidence type="ECO:0000256" key="4">
    <source>
        <dbReference type="ARBA" id="ARBA00022679"/>
    </source>
</evidence>
<keyword evidence="9" id="KW-1133">Transmembrane helix</keyword>
<feature type="domain" description="Signal transduction histidine kinase subgroup 3 dimerisation and phosphoacceptor" evidence="10">
    <location>
        <begin position="188"/>
        <end position="254"/>
    </location>
</feature>
<dbReference type="InterPro" id="IPR011712">
    <property type="entry name" value="Sig_transdc_His_kin_sub3_dim/P"/>
</dbReference>
<evidence type="ECO:0000313" key="11">
    <source>
        <dbReference type="EMBL" id="AJI79321.1"/>
    </source>
</evidence>
<dbReference type="PANTHER" id="PTHR24421:SF10">
    <property type="entry name" value="NITRATE_NITRITE SENSOR PROTEIN NARQ"/>
    <property type="match status" value="1"/>
</dbReference>
<feature type="transmembrane region" description="Helical" evidence="9">
    <location>
        <begin position="36"/>
        <end position="52"/>
    </location>
</feature>
<dbReference type="KEGG" id="csx:CSING_09010"/>
<dbReference type="EC" id="2.7.13.3" evidence="2"/>
<keyword evidence="6 11" id="KW-0418">Kinase</keyword>
<dbReference type="GO" id="GO:0000155">
    <property type="term" value="F:phosphorelay sensor kinase activity"/>
    <property type="evidence" value="ECO:0007669"/>
    <property type="project" value="InterPro"/>
</dbReference>
<dbReference type="Proteomes" id="UP000031890">
    <property type="component" value="Chromosome"/>
</dbReference>
<evidence type="ECO:0000256" key="2">
    <source>
        <dbReference type="ARBA" id="ARBA00012438"/>
    </source>
</evidence>
<feature type="transmembrane region" description="Helical" evidence="9">
    <location>
        <begin position="12"/>
        <end position="30"/>
    </location>
</feature>
<dbReference type="Gene3D" id="1.20.5.1930">
    <property type="match status" value="1"/>
</dbReference>
<dbReference type="GO" id="GO:0005524">
    <property type="term" value="F:ATP binding"/>
    <property type="evidence" value="ECO:0007669"/>
    <property type="project" value="UniProtKB-KW"/>
</dbReference>
<accession>A0A0B6F5L5</accession>
<feature type="transmembrane region" description="Helical" evidence="9">
    <location>
        <begin position="59"/>
        <end position="78"/>
    </location>
</feature>
<evidence type="ECO:0000256" key="8">
    <source>
        <dbReference type="ARBA" id="ARBA00023012"/>
    </source>
</evidence>
<organism evidence="11 12">
    <name type="scientific">Corynebacterium singulare</name>
    <dbReference type="NCBI Taxonomy" id="161899"/>
    <lineage>
        <taxon>Bacteria</taxon>
        <taxon>Bacillati</taxon>
        <taxon>Actinomycetota</taxon>
        <taxon>Actinomycetes</taxon>
        <taxon>Mycobacteriales</taxon>
        <taxon>Corynebacteriaceae</taxon>
        <taxon>Corynebacterium</taxon>
    </lineage>
</organism>
<name>A0A0B6F5L5_9CORY</name>
<keyword evidence="3" id="KW-0597">Phosphoprotein</keyword>
<dbReference type="Pfam" id="PF07730">
    <property type="entry name" value="HisKA_3"/>
    <property type="match status" value="1"/>
</dbReference>
<dbReference type="GO" id="GO:0016020">
    <property type="term" value="C:membrane"/>
    <property type="evidence" value="ECO:0007669"/>
    <property type="project" value="InterPro"/>
</dbReference>
<feature type="transmembrane region" description="Helical" evidence="9">
    <location>
        <begin position="146"/>
        <end position="165"/>
    </location>
</feature>
<evidence type="ECO:0000256" key="5">
    <source>
        <dbReference type="ARBA" id="ARBA00022741"/>
    </source>
</evidence>
<dbReference type="EMBL" id="CP010827">
    <property type="protein sequence ID" value="AJI79321.1"/>
    <property type="molecule type" value="Genomic_DNA"/>
</dbReference>
<sequence>MLPPGLIGDRILTLAAVVLALLYTLVNSVWSSPAEVLQVVVAWCFVPFFWVWRSRPVTSATGFLLCLAAWALTWFLSLPYNTGVSPWLLTAPMAVYTTSRYCDDRRIRVGVLGVTLLGSFASPVMWQLQDDYSLRYSTGTEALFRLIVHWLLLATVYFAGTRAYGRVLQRRAEENERIARLRSAQEEERLQIARELHDVLAHSLTLMKVQASAGVVASRDDAATAVKALNTIHAIADDALSEVRRIVYALRSNDEFPRGESTDIEGLIEGFRKTGLRISTKVSHDLAQASSLVQLVVARIITESLTNVIRHQGIDSDVELELECNESVDISITSWGSVQAENSGSRTGLIGLEERTCSLGGSFSAEGTPDLFYVRAQLPFRSTT</sequence>
<dbReference type="STRING" id="161899.CSING_09010"/>
<keyword evidence="7" id="KW-0067">ATP-binding</keyword>
<dbReference type="HOGENOM" id="CLU_000445_20_1_11"/>
<dbReference type="AlphaFoldDB" id="A0A0B6F5L5"/>